<dbReference type="OrthoDB" id="9784202at2"/>
<keyword evidence="8" id="KW-1185">Reference proteome</keyword>
<evidence type="ECO:0000256" key="1">
    <source>
        <dbReference type="ARBA" id="ARBA00004651"/>
    </source>
</evidence>
<dbReference type="GO" id="GO:0006865">
    <property type="term" value="P:amino acid transport"/>
    <property type="evidence" value="ECO:0007669"/>
    <property type="project" value="InterPro"/>
</dbReference>
<dbReference type="InterPro" id="IPR001123">
    <property type="entry name" value="LeuE-type"/>
</dbReference>
<keyword evidence="3 6" id="KW-0812">Transmembrane</keyword>
<dbReference type="PANTHER" id="PTHR38825:SF1">
    <property type="entry name" value="TRANSPORTER, LYSE FAMILY"/>
    <property type="match status" value="1"/>
</dbReference>
<feature type="transmembrane region" description="Helical" evidence="6">
    <location>
        <begin position="75"/>
        <end position="91"/>
    </location>
</feature>
<dbReference type="Proteomes" id="UP000045545">
    <property type="component" value="Unassembled WGS sequence"/>
</dbReference>
<comment type="subcellular location">
    <subcellularLocation>
        <location evidence="1">Cell membrane</location>
        <topology evidence="1">Multi-pass membrane protein</topology>
    </subcellularLocation>
</comment>
<feature type="transmembrane region" description="Helical" evidence="6">
    <location>
        <begin position="186"/>
        <end position="208"/>
    </location>
</feature>
<dbReference type="Pfam" id="PF01810">
    <property type="entry name" value="LysE"/>
    <property type="match status" value="1"/>
</dbReference>
<protein>
    <submittedName>
        <fullName evidence="7">Lysine-type exporter protein (LYSE/YGGA)</fullName>
    </submittedName>
</protein>
<keyword evidence="2" id="KW-1003">Cell membrane</keyword>
<evidence type="ECO:0000256" key="4">
    <source>
        <dbReference type="ARBA" id="ARBA00022989"/>
    </source>
</evidence>
<evidence type="ECO:0000313" key="7">
    <source>
        <dbReference type="EMBL" id="CFX42939.1"/>
    </source>
</evidence>
<evidence type="ECO:0000256" key="6">
    <source>
        <dbReference type="SAM" id="Phobius"/>
    </source>
</evidence>
<accession>A0A0E3W325</accession>
<dbReference type="EMBL" id="CGIH01000021">
    <property type="protein sequence ID" value="CFX42939.1"/>
    <property type="molecule type" value="Genomic_DNA"/>
</dbReference>
<dbReference type="AlphaFoldDB" id="A0A0E3W325"/>
<dbReference type="GO" id="GO:0005886">
    <property type="term" value="C:plasma membrane"/>
    <property type="evidence" value="ECO:0007669"/>
    <property type="project" value="UniProtKB-SubCell"/>
</dbReference>
<feature type="transmembrane region" description="Helical" evidence="6">
    <location>
        <begin position="132"/>
        <end position="150"/>
    </location>
</feature>
<evidence type="ECO:0000256" key="5">
    <source>
        <dbReference type="ARBA" id="ARBA00023136"/>
    </source>
</evidence>
<keyword evidence="4 6" id="KW-1133">Transmembrane helix</keyword>
<sequence length="214" mass="22796">MTLGVLFLTAFGVGLSGAMMPGPLLTATIVSTARYGFMAGPLIVLGHALLELALLIGLLAGFSTILLLPQVGQTVAVVGGSFLLYLGYSMLKDTVQGRLILPDGQPDQASSAPLRHPAVTGVLLSVSNPYWILWWATIGLSYLTIAWKSGKSGIISFYSGHILADLLWYSLIALIISTGSRWLNPLIYRLILIVSAVFLAVMGGYFIYSGFSSI</sequence>
<organism evidence="7 8">
    <name type="scientific">Syntrophomonas zehnderi OL-4</name>
    <dbReference type="NCBI Taxonomy" id="690567"/>
    <lineage>
        <taxon>Bacteria</taxon>
        <taxon>Bacillati</taxon>
        <taxon>Bacillota</taxon>
        <taxon>Clostridia</taxon>
        <taxon>Eubacteriales</taxon>
        <taxon>Syntrophomonadaceae</taxon>
        <taxon>Syntrophomonas</taxon>
    </lineage>
</organism>
<reference evidence="7 8" key="1">
    <citation type="submission" date="2015-03" db="EMBL/GenBank/DDBJ databases">
        <authorList>
            <person name="Murphy D."/>
        </authorList>
    </citation>
    <scope>NUCLEOTIDE SEQUENCE [LARGE SCALE GENOMIC DNA]</scope>
    <source>
        <strain evidence="7 8">OL-4</strain>
    </source>
</reference>
<evidence type="ECO:0000256" key="3">
    <source>
        <dbReference type="ARBA" id="ARBA00022692"/>
    </source>
</evidence>
<feature type="transmembrane region" description="Helical" evidence="6">
    <location>
        <begin position="162"/>
        <end position="180"/>
    </location>
</feature>
<feature type="transmembrane region" description="Helical" evidence="6">
    <location>
        <begin position="42"/>
        <end position="68"/>
    </location>
</feature>
<dbReference type="STRING" id="690567.1188"/>
<dbReference type="PANTHER" id="PTHR38825">
    <property type="entry name" value="LYSINE EXPORTER PROTEIN (LYSE/YGGA)"/>
    <property type="match status" value="1"/>
</dbReference>
<gene>
    <name evidence="7" type="ORF">1188</name>
</gene>
<name>A0A0E3W325_9FIRM</name>
<evidence type="ECO:0000256" key="2">
    <source>
        <dbReference type="ARBA" id="ARBA00022475"/>
    </source>
</evidence>
<evidence type="ECO:0000313" key="8">
    <source>
        <dbReference type="Proteomes" id="UP000045545"/>
    </source>
</evidence>
<proteinExistence type="predicted"/>
<keyword evidence="5 6" id="KW-0472">Membrane</keyword>